<dbReference type="SUPFAM" id="SSF55298">
    <property type="entry name" value="YjgF-like"/>
    <property type="match status" value="1"/>
</dbReference>
<dbReference type="Pfam" id="PF21168">
    <property type="entry name" value="FkbO_Hyg5-like_N"/>
    <property type="match status" value="1"/>
</dbReference>
<dbReference type="Proteomes" id="UP000294901">
    <property type="component" value="Unassembled WGS sequence"/>
</dbReference>
<proteinExistence type="predicted"/>
<keyword evidence="6" id="KW-1185">Reference proteome</keyword>
<feature type="binding site" evidence="2">
    <location>
        <position position="164"/>
    </location>
    <ligand>
        <name>substrate</name>
    </ligand>
</feature>
<dbReference type="InterPro" id="IPR049368">
    <property type="entry name" value="FkbO_Hyg5-like_N"/>
</dbReference>
<dbReference type="EMBL" id="SNWR01000001">
    <property type="protein sequence ID" value="TDO36601.1"/>
    <property type="molecule type" value="Genomic_DNA"/>
</dbReference>
<comment type="caution">
    <text evidence="5">The sequence shown here is derived from an EMBL/GenBank/DDBJ whole genome shotgun (WGS) entry which is preliminary data.</text>
</comment>
<sequence length="361" mass="38976">MRITGSSSRARYDQDGDATPPPAPVPSLRSRFVDLGTVGVDDGFRRPLAAVHFAAEAAEEPAGSLAPQLTVPMATDGQAGFTELWETTGPVTAGRYAGLRYSHDGEHLFCAGRIAPAPRYSEAVRQAYGEAFRLMESLGFPYAFRMWNFVSGINDSNADGVEVYRDFCIGRAEAVDRWATDGVMPAATGVGARGGGIAFCLLASRSVRPVHLENPGQVPAYHYPPEHGPRSPSFARATYLAGPDGAPGHLYVSGTASIRGHRTVHEGDLDRQVACTLENIDRVVGRDNLAAHGVPGGYSPADLRTVKVYVRHAGDLERVRRLCRDAFSPEADIAFFNVDICRADLLVEIEGIIVETEKHRD</sequence>
<feature type="domain" description="Chorismatase FkbO/Hyg5-like N-terminal" evidence="4">
    <location>
        <begin position="83"/>
        <end position="203"/>
    </location>
</feature>
<evidence type="ECO:0000256" key="3">
    <source>
        <dbReference type="SAM" id="MobiDB-lite"/>
    </source>
</evidence>
<feature type="region of interest" description="Disordered" evidence="3">
    <location>
        <begin position="1"/>
        <end position="29"/>
    </location>
</feature>
<dbReference type="CDD" id="cd06153">
    <property type="entry name" value="YjgF_YER057c_UK114_like_5"/>
    <property type="match status" value="1"/>
</dbReference>
<name>A0A4R6JMM3_9ACTN</name>
<protein>
    <submittedName>
        <fullName evidence="5">Chorismatase</fullName>
    </submittedName>
</protein>
<feature type="active site" description="Proton acceptor" evidence="1">
    <location>
        <position position="348"/>
    </location>
</feature>
<evidence type="ECO:0000259" key="4">
    <source>
        <dbReference type="Pfam" id="PF21168"/>
    </source>
</evidence>
<dbReference type="NCBIfam" id="TIGR04444">
    <property type="entry name" value="chori_FkbO_Hyg5"/>
    <property type="match status" value="1"/>
</dbReference>
<evidence type="ECO:0000256" key="1">
    <source>
        <dbReference type="PIRSR" id="PIRSR631038-1"/>
    </source>
</evidence>
<accession>A0A4R6JMM3</accession>
<feature type="binding site" evidence="2">
    <location>
        <position position="236"/>
    </location>
    <ligand>
        <name>substrate</name>
    </ligand>
</feature>
<dbReference type="Gene3D" id="3.30.1330.40">
    <property type="entry name" value="RutC-like"/>
    <property type="match status" value="1"/>
</dbReference>
<evidence type="ECO:0000256" key="2">
    <source>
        <dbReference type="PIRSR" id="PIRSR631038-2"/>
    </source>
</evidence>
<evidence type="ECO:0000313" key="6">
    <source>
        <dbReference type="Proteomes" id="UP000294901"/>
    </source>
</evidence>
<dbReference type="AlphaFoldDB" id="A0A4R6JMM3"/>
<reference evidence="5 6" key="1">
    <citation type="submission" date="2019-03" db="EMBL/GenBank/DDBJ databases">
        <title>Sequencing the genomes of 1000 actinobacteria strains.</title>
        <authorList>
            <person name="Klenk H.-P."/>
        </authorList>
    </citation>
    <scope>NUCLEOTIDE SEQUENCE [LARGE SCALE GENOMIC DNA]</scope>
    <source>
        <strain evidence="5 6">DSM 43805</strain>
    </source>
</reference>
<evidence type="ECO:0000313" key="5">
    <source>
        <dbReference type="EMBL" id="TDO36601.1"/>
    </source>
</evidence>
<dbReference type="InterPro" id="IPR035959">
    <property type="entry name" value="RutC-like_sf"/>
</dbReference>
<feature type="binding site" evidence="2">
    <location>
        <position position="223"/>
    </location>
    <ligand>
        <name>substrate</name>
    </ligand>
</feature>
<gene>
    <name evidence="5" type="ORF">C8E87_0179</name>
</gene>
<feature type="binding site" evidence="2">
    <location>
        <position position="171"/>
    </location>
    <ligand>
        <name>substrate</name>
    </ligand>
</feature>
<dbReference type="InterPro" id="IPR031038">
    <property type="entry name" value="Chori_FkbO_Hyg5"/>
</dbReference>
<organism evidence="5 6">
    <name type="scientific">Paractinoplanes brasiliensis</name>
    <dbReference type="NCBI Taxonomy" id="52695"/>
    <lineage>
        <taxon>Bacteria</taxon>
        <taxon>Bacillati</taxon>
        <taxon>Actinomycetota</taxon>
        <taxon>Actinomycetes</taxon>
        <taxon>Micromonosporales</taxon>
        <taxon>Micromonosporaceae</taxon>
        <taxon>Paractinoplanes</taxon>
    </lineage>
</organism>